<evidence type="ECO:0000256" key="1">
    <source>
        <dbReference type="SAM" id="MobiDB-lite"/>
    </source>
</evidence>
<reference evidence="3" key="1">
    <citation type="submission" date="2023-07" db="EMBL/GenBank/DDBJ databases">
        <title>30 novel species of actinomycetes from the DSMZ collection.</title>
        <authorList>
            <person name="Nouioui I."/>
        </authorList>
    </citation>
    <scope>NUCLEOTIDE SEQUENCE [LARGE SCALE GENOMIC DNA]</scope>
    <source>
        <strain evidence="3">DSM 44399</strain>
    </source>
</reference>
<keyword evidence="3" id="KW-1185">Reference proteome</keyword>
<feature type="region of interest" description="Disordered" evidence="1">
    <location>
        <begin position="1"/>
        <end position="26"/>
    </location>
</feature>
<organism evidence="2 3">
    <name type="scientific">Jatrophihabitans lederbergiae</name>
    <dbReference type="NCBI Taxonomy" id="3075547"/>
    <lineage>
        <taxon>Bacteria</taxon>
        <taxon>Bacillati</taxon>
        <taxon>Actinomycetota</taxon>
        <taxon>Actinomycetes</taxon>
        <taxon>Jatrophihabitantales</taxon>
        <taxon>Jatrophihabitantaceae</taxon>
        <taxon>Jatrophihabitans</taxon>
    </lineage>
</organism>
<comment type="caution">
    <text evidence="2">The sequence shown here is derived from an EMBL/GenBank/DDBJ whole genome shotgun (WGS) entry which is preliminary data.</text>
</comment>
<evidence type="ECO:0000313" key="3">
    <source>
        <dbReference type="Proteomes" id="UP001183176"/>
    </source>
</evidence>
<dbReference type="RefSeq" id="WP_311423618.1">
    <property type="nucleotide sequence ID" value="NZ_JAVREH010000018.1"/>
</dbReference>
<evidence type="ECO:0000313" key="2">
    <source>
        <dbReference type="EMBL" id="MDT0262469.1"/>
    </source>
</evidence>
<sequence length="221" mass="23228">MAKRITSVLTRPAHRQNALSAPRSDVFSPPPADRLLPVHSTRIAALTEHASWAFVAVHGGSGAGLLTQLARHPYDLALAAAVAAGQPPLGLPAFAVNAGRAWPDPILERTTWVVVVCRTTMRGLGRARDAAAQYLAGRAPDGVHLVGVVTIADQPGRLPQPIAAAKGLLAGVFPHTWHVPYVPEYRLLTGLPGEECPATHPAVDDVLAAIRTTVTPKGHLA</sequence>
<protein>
    <recommendedName>
        <fullName evidence="4">Flavodoxin domain-containing protein</fullName>
    </recommendedName>
</protein>
<dbReference type="Proteomes" id="UP001183176">
    <property type="component" value="Unassembled WGS sequence"/>
</dbReference>
<name>A0ABU2JBV2_9ACTN</name>
<proteinExistence type="predicted"/>
<dbReference type="EMBL" id="JAVREH010000018">
    <property type="protein sequence ID" value="MDT0262469.1"/>
    <property type="molecule type" value="Genomic_DNA"/>
</dbReference>
<gene>
    <name evidence="2" type="ORF">RM423_13810</name>
</gene>
<evidence type="ECO:0008006" key="4">
    <source>
        <dbReference type="Google" id="ProtNLM"/>
    </source>
</evidence>
<accession>A0ABU2JBV2</accession>